<dbReference type="EMBL" id="NOZQ01000210">
    <property type="protein sequence ID" value="OYD13937.1"/>
    <property type="molecule type" value="Genomic_DNA"/>
</dbReference>
<proteinExistence type="predicted"/>
<evidence type="ECO:0000313" key="1">
    <source>
        <dbReference type="EMBL" id="OYD13937.1"/>
    </source>
</evidence>
<dbReference type="Proteomes" id="UP000215215">
    <property type="component" value="Unassembled WGS sequence"/>
</dbReference>
<dbReference type="InterPro" id="IPR024227">
    <property type="entry name" value="DUF3795"/>
</dbReference>
<name>A0A235BQF3_UNCW3</name>
<dbReference type="Pfam" id="PF12675">
    <property type="entry name" value="DUF3795"/>
    <property type="match status" value="1"/>
</dbReference>
<comment type="caution">
    <text evidence="1">The sequence shown here is derived from an EMBL/GenBank/DDBJ whole genome shotgun (WGS) entry which is preliminary data.</text>
</comment>
<dbReference type="AlphaFoldDB" id="A0A235BQF3"/>
<organism evidence="1 2">
    <name type="scientific">candidate division WOR-3 bacterium JGI_Cruoil_03_44_89</name>
    <dbReference type="NCBI Taxonomy" id="1973748"/>
    <lineage>
        <taxon>Bacteria</taxon>
        <taxon>Bacteria division WOR-3</taxon>
    </lineage>
</organism>
<accession>A0A235BQF3</accession>
<gene>
    <name evidence="1" type="ORF">CH333_09530</name>
</gene>
<sequence length="114" mass="12983">MIAYCGIDCRSCPAFLATKNDDNDMRKMVAEAWSKQFNTEVKPEDINCDGCLAKNGRIVSIFRNCKIRKCAPERGLISCAFCDDYPCEKLKYIIDYVPEAKARLKKIRSTDLTD</sequence>
<evidence type="ECO:0008006" key="3">
    <source>
        <dbReference type="Google" id="ProtNLM"/>
    </source>
</evidence>
<reference evidence="1 2" key="1">
    <citation type="submission" date="2017-07" db="EMBL/GenBank/DDBJ databases">
        <title>Recovery of genomes from metagenomes via a dereplication, aggregation, and scoring strategy.</title>
        <authorList>
            <person name="Sieber C.M."/>
            <person name="Probst A.J."/>
            <person name="Sharrar A."/>
            <person name="Thomas B.C."/>
            <person name="Hess M."/>
            <person name="Tringe S.G."/>
            <person name="Banfield J.F."/>
        </authorList>
    </citation>
    <scope>NUCLEOTIDE SEQUENCE [LARGE SCALE GENOMIC DNA]</scope>
    <source>
        <strain evidence="1">JGI_Cruoil_03_44_89</strain>
    </source>
</reference>
<protein>
    <recommendedName>
        <fullName evidence="3">DUF3795 domain-containing protein</fullName>
    </recommendedName>
</protein>
<evidence type="ECO:0000313" key="2">
    <source>
        <dbReference type="Proteomes" id="UP000215215"/>
    </source>
</evidence>